<evidence type="ECO:0000256" key="10">
    <source>
        <dbReference type="RuleBase" id="RU000488"/>
    </source>
</evidence>
<feature type="repeat" description="Solcar" evidence="9">
    <location>
        <begin position="99"/>
        <end position="182"/>
    </location>
</feature>
<evidence type="ECO:0000256" key="3">
    <source>
        <dbReference type="ARBA" id="ARBA00022692"/>
    </source>
</evidence>
<keyword evidence="5" id="KW-0999">Mitochondrion inner membrane</keyword>
<feature type="transmembrane region" description="Helical" evidence="11">
    <location>
        <begin position="13"/>
        <end position="31"/>
    </location>
</feature>
<evidence type="ECO:0000256" key="1">
    <source>
        <dbReference type="ARBA" id="ARBA00004448"/>
    </source>
</evidence>
<keyword evidence="8 9" id="KW-0472">Membrane</keyword>
<dbReference type="InterPro" id="IPR018108">
    <property type="entry name" value="MCP_transmembrane"/>
</dbReference>
<evidence type="ECO:0000256" key="6">
    <source>
        <dbReference type="ARBA" id="ARBA00022989"/>
    </source>
</evidence>
<evidence type="ECO:0000256" key="5">
    <source>
        <dbReference type="ARBA" id="ARBA00022792"/>
    </source>
</evidence>
<dbReference type="RefSeq" id="XP_013019830.1">
    <property type="nucleotide sequence ID" value="XM_013164376.1"/>
</dbReference>
<dbReference type="Pfam" id="PF00153">
    <property type="entry name" value="Mito_carr"/>
    <property type="match status" value="3"/>
</dbReference>
<dbReference type="SUPFAM" id="SSF103506">
    <property type="entry name" value="Mitochondrial carrier"/>
    <property type="match status" value="1"/>
</dbReference>
<comment type="similarity">
    <text evidence="10">Belongs to the mitochondrial carrier (TC 2.A.29) family.</text>
</comment>
<evidence type="ECO:0000256" key="9">
    <source>
        <dbReference type="PROSITE-ProRule" id="PRU00282"/>
    </source>
</evidence>
<keyword evidence="13" id="KW-1185">Reference proteome</keyword>
<dbReference type="AlphaFoldDB" id="S9PUM0"/>
<feature type="repeat" description="Solcar" evidence="9">
    <location>
        <begin position="11"/>
        <end position="92"/>
    </location>
</feature>
<dbReference type="PANTHER" id="PTHR24089">
    <property type="entry name" value="SOLUTE CARRIER FAMILY 25"/>
    <property type="match status" value="1"/>
</dbReference>
<dbReference type="eggNOG" id="KOG0752">
    <property type="taxonomic scope" value="Eukaryota"/>
</dbReference>
<dbReference type="PRINTS" id="PR00926">
    <property type="entry name" value="MITOCARRIER"/>
</dbReference>
<dbReference type="OrthoDB" id="18574at2759"/>
<evidence type="ECO:0000256" key="7">
    <source>
        <dbReference type="ARBA" id="ARBA00023128"/>
    </source>
</evidence>
<evidence type="ECO:0000256" key="4">
    <source>
        <dbReference type="ARBA" id="ARBA00022737"/>
    </source>
</evidence>
<organism evidence="12 13">
    <name type="scientific">Schizosaccharomyces octosporus (strain yFS286)</name>
    <name type="common">Fission yeast</name>
    <name type="synonym">Octosporomyces octosporus</name>
    <dbReference type="NCBI Taxonomy" id="483514"/>
    <lineage>
        <taxon>Eukaryota</taxon>
        <taxon>Fungi</taxon>
        <taxon>Dikarya</taxon>
        <taxon>Ascomycota</taxon>
        <taxon>Taphrinomycotina</taxon>
        <taxon>Schizosaccharomycetes</taxon>
        <taxon>Schizosaccharomycetales</taxon>
        <taxon>Schizosaccharomycetaceae</taxon>
        <taxon>Schizosaccharomyces</taxon>
    </lineage>
</organism>
<sequence>MAVSGATEFHQPAWHYTFAGGLASVICRFAIAPFDVLKIRMQVSQSSFLQVLNTTLQHEGYRALWRGNISAEFLYLIYGSTEFVVFSKSRVLTENMQMNKHVLNFLCGAFAGSCATIASYPFDTLRSQFAASKETPRFMSTVKNILQTRGIRGFFPGLTATLYQIGPHVGLFFMAYRAIYSSLSPMGIAASSSISGVLAGVTAKALLFPADTIVKNMQVSKLQNPSFLQCFKTVLHTSGARGLYRGLPISIAKVAPGRAITMLIYEETLRTLNKISIETEIDDR</sequence>
<dbReference type="InterPro" id="IPR002067">
    <property type="entry name" value="MCP"/>
</dbReference>
<reference evidence="12 13" key="1">
    <citation type="journal article" date="2011" name="Science">
        <title>Comparative functional genomics of the fission yeasts.</title>
        <authorList>
            <person name="Rhind N."/>
            <person name="Chen Z."/>
            <person name="Yassour M."/>
            <person name="Thompson D.A."/>
            <person name="Haas B.J."/>
            <person name="Habib N."/>
            <person name="Wapinski I."/>
            <person name="Roy S."/>
            <person name="Lin M.F."/>
            <person name="Heiman D.I."/>
            <person name="Young S.K."/>
            <person name="Furuya K."/>
            <person name="Guo Y."/>
            <person name="Pidoux A."/>
            <person name="Chen H.M."/>
            <person name="Robbertse B."/>
            <person name="Goldberg J.M."/>
            <person name="Aoki K."/>
            <person name="Bayne E.H."/>
            <person name="Berlin A.M."/>
            <person name="Desjardins C.A."/>
            <person name="Dobbs E."/>
            <person name="Dukaj L."/>
            <person name="Fan L."/>
            <person name="FitzGerald M.G."/>
            <person name="French C."/>
            <person name="Gujja S."/>
            <person name="Hansen K."/>
            <person name="Keifenheim D."/>
            <person name="Levin J.Z."/>
            <person name="Mosher R.A."/>
            <person name="Mueller C.A."/>
            <person name="Pfiffner J."/>
            <person name="Priest M."/>
            <person name="Russ C."/>
            <person name="Smialowska A."/>
            <person name="Swoboda P."/>
            <person name="Sykes S.M."/>
            <person name="Vaughn M."/>
            <person name="Vengrova S."/>
            <person name="Yoder R."/>
            <person name="Zeng Q."/>
            <person name="Allshire R."/>
            <person name="Baulcombe D."/>
            <person name="Birren B.W."/>
            <person name="Brown W."/>
            <person name="Ekwall K."/>
            <person name="Kellis M."/>
            <person name="Leatherwood J."/>
            <person name="Levin H."/>
            <person name="Margalit H."/>
            <person name="Martienssen R."/>
            <person name="Nieduszynski C.A."/>
            <person name="Spatafora J.W."/>
            <person name="Friedman N."/>
            <person name="Dalgaard J.Z."/>
            <person name="Baumann P."/>
            <person name="Niki H."/>
            <person name="Regev A."/>
            <person name="Nusbaum C."/>
        </authorList>
    </citation>
    <scope>NUCLEOTIDE SEQUENCE [LARGE SCALE GENOMIC DNA]</scope>
    <source>
        <strain evidence="13">yFS286</strain>
    </source>
</reference>
<dbReference type="OMA" id="MYVCYGA"/>
<comment type="subcellular location">
    <subcellularLocation>
        <location evidence="1">Mitochondrion inner membrane</location>
        <topology evidence="1">Multi-pass membrane protein</topology>
    </subcellularLocation>
</comment>
<dbReference type="EMBL" id="KE503208">
    <property type="protein sequence ID" value="EPX71203.1"/>
    <property type="molecule type" value="Genomic_DNA"/>
</dbReference>
<dbReference type="GO" id="GO:0005743">
    <property type="term" value="C:mitochondrial inner membrane"/>
    <property type="evidence" value="ECO:0007669"/>
    <property type="project" value="UniProtKB-SubCell"/>
</dbReference>
<dbReference type="GO" id="GO:0055085">
    <property type="term" value="P:transmembrane transport"/>
    <property type="evidence" value="ECO:0007669"/>
    <property type="project" value="InterPro"/>
</dbReference>
<dbReference type="Gene3D" id="1.50.40.10">
    <property type="entry name" value="Mitochondrial carrier domain"/>
    <property type="match status" value="1"/>
</dbReference>
<proteinExistence type="inferred from homology"/>
<dbReference type="PROSITE" id="PS50920">
    <property type="entry name" value="SOLCAR"/>
    <property type="match status" value="3"/>
</dbReference>
<gene>
    <name evidence="12" type="ORF">SOCG_01421</name>
</gene>
<dbReference type="VEuPathDB" id="FungiDB:SOCG_01421"/>
<accession>S9PUM0</accession>
<evidence type="ECO:0000313" key="12">
    <source>
        <dbReference type="EMBL" id="EPX71203.1"/>
    </source>
</evidence>
<dbReference type="GeneID" id="25030403"/>
<dbReference type="Proteomes" id="UP000016088">
    <property type="component" value="Unassembled WGS sequence"/>
</dbReference>
<keyword evidence="4" id="KW-0677">Repeat</keyword>
<keyword evidence="3 9" id="KW-0812">Transmembrane</keyword>
<keyword evidence="6 11" id="KW-1133">Transmembrane helix</keyword>
<dbReference type="HOGENOM" id="CLU_015166_10_3_1"/>
<evidence type="ECO:0000256" key="11">
    <source>
        <dbReference type="SAM" id="Phobius"/>
    </source>
</evidence>
<evidence type="ECO:0000313" key="13">
    <source>
        <dbReference type="Proteomes" id="UP000016088"/>
    </source>
</evidence>
<dbReference type="InterPro" id="IPR023395">
    <property type="entry name" value="MCP_dom_sf"/>
</dbReference>
<protein>
    <submittedName>
        <fullName evidence="12">Thiamine pyrophosphate transporter</fullName>
    </submittedName>
</protein>
<evidence type="ECO:0000256" key="2">
    <source>
        <dbReference type="ARBA" id="ARBA00022448"/>
    </source>
</evidence>
<name>S9PUM0_SCHOY</name>
<feature type="repeat" description="Solcar" evidence="9">
    <location>
        <begin position="187"/>
        <end position="271"/>
    </location>
</feature>
<evidence type="ECO:0000256" key="8">
    <source>
        <dbReference type="ARBA" id="ARBA00023136"/>
    </source>
</evidence>
<keyword evidence="2 10" id="KW-0813">Transport</keyword>
<keyword evidence="7" id="KW-0496">Mitochondrion</keyword>